<evidence type="ECO:0000313" key="2">
    <source>
        <dbReference type="EnsemblPlants" id="LPERR06G13460.1"/>
    </source>
</evidence>
<feature type="region of interest" description="Disordered" evidence="1">
    <location>
        <begin position="272"/>
        <end position="296"/>
    </location>
</feature>
<dbReference type="Proteomes" id="UP000032180">
    <property type="component" value="Chromosome 6"/>
</dbReference>
<name>A0A0D9WQM8_9ORYZ</name>
<organism evidence="2 3">
    <name type="scientific">Leersia perrieri</name>
    <dbReference type="NCBI Taxonomy" id="77586"/>
    <lineage>
        <taxon>Eukaryota</taxon>
        <taxon>Viridiplantae</taxon>
        <taxon>Streptophyta</taxon>
        <taxon>Embryophyta</taxon>
        <taxon>Tracheophyta</taxon>
        <taxon>Spermatophyta</taxon>
        <taxon>Magnoliopsida</taxon>
        <taxon>Liliopsida</taxon>
        <taxon>Poales</taxon>
        <taxon>Poaceae</taxon>
        <taxon>BOP clade</taxon>
        <taxon>Oryzoideae</taxon>
        <taxon>Oryzeae</taxon>
        <taxon>Oryzinae</taxon>
        <taxon>Leersia</taxon>
    </lineage>
</organism>
<dbReference type="PANTHER" id="PTHR33026:SF7">
    <property type="entry name" value="OS03G0100275 PROTEIN"/>
    <property type="match status" value="1"/>
</dbReference>
<dbReference type="Gramene" id="LPERR06G13460.1">
    <property type="protein sequence ID" value="LPERR06G13460.1"/>
    <property type="gene ID" value="LPERR06G13460"/>
</dbReference>
<dbReference type="AlphaFoldDB" id="A0A0D9WQM8"/>
<keyword evidence="3" id="KW-1185">Reference proteome</keyword>
<sequence>MSFNTSNKDWHDEWFYHPDAEKSLGEYSSEYPTPCDSWKAKLTKEELLEVAPLMKKIAELKQSGLTDIWVARHFLKYRLNPLKDRVHPTFEYTGHHDPTRESEVDLEEEVDNKLQALFVDGVDITTEKNKPRCRSYHIYRPPPRKVVKNSNAKDTLLSVLAHLVEEGENVRDELAIMKAEMTKSKNSEQNFKDTLRGIAGPDPALIEAKKRAEEQVLKLQAELTWLQGDNKELIKEKDSTEKKLAHAITLNVKSHELANYNKDKLETLSKKHEASALSTGNSSSDKKRKIGFLQSS</sequence>
<dbReference type="EnsemblPlants" id="LPERR06G13460.1">
    <property type="protein sequence ID" value="LPERR06G13460.1"/>
    <property type="gene ID" value="LPERR06G13460"/>
</dbReference>
<accession>A0A0D9WQM8</accession>
<dbReference type="PANTHER" id="PTHR33026">
    <property type="entry name" value="OS06G0360600 PROTEIN"/>
    <property type="match status" value="1"/>
</dbReference>
<protein>
    <submittedName>
        <fullName evidence="2">Uncharacterized protein</fullName>
    </submittedName>
</protein>
<proteinExistence type="predicted"/>
<evidence type="ECO:0000256" key="1">
    <source>
        <dbReference type="SAM" id="MobiDB-lite"/>
    </source>
</evidence>
<evidence type="ECO:0000313" key="3">
    <source>
        <dbReference type="Proteomes" id="UP000032180"/>
    </source>
</evidence>
<reference evidence="2 3" key="1">
    <citation type="submission" date="2012-08" db="EMBL/GenBank/DDBJ databases">
        <title>Oryza genome evolution.</title>
        <authorList>
            <person name="Wing R.A."/>
        </authorList>
    </citation>
    <scope>NUCLEOTIDE SEQUENCE</scope>
</reference>
<reference evidence="3" key="2">
    <citation type="submission" date="2013-12" db="EMBL/GenBank/DDBJ databases">
        <authorList>
            <person name="Yu Y."/>
            <person name="Lee S."/>
            <person name="de Baynast K."/>
            <person name="Wissotski M."/>
            <person name="Liu L."/>
            <person name="Talag J."/>
            <person name="Goicoechea J."/>
            <person name="Angelova A."/>
            <person name="Jetty R."/>
            <person name="Kudrna D."/>
            <person name="Golser W."/>
            <person name="Rivera L."/>
            <person name="Zhang J."/>
            <person name="Wing R."/>
        </authorList>
    </citation>
    <scope>NUCLEOTIDE SEQUENCE</scope>
</reference>
<dbReference type="HOGENOM" id="CLU_941250_0_0_1"/>
<reference evidence="2" key="3">
    <citation type="submission" date="2015-04" db="UniProtKB">
        <authorList>
            <consortium name="EnsemblPlants"/>
        </authorList>
    </citation>
    <scope>IDENTIFICATION</scope>
</reference>